<evidence type="ECO:0000313" key="6">
    <source>
        <dbReference type="Proteomes" id="UP000603453"/>
    </source>
</evidence>
<evidence type="ECO:0000256" key="1">
    <source>
        <dbReference type="SAM" id="MobiDB-lite"/>
    </source>
</evidence>
<dbReference type="Pfam" id="PF23585">
    <property type="entry name" value="DUF7137"/>
    <property type="match status" value="1"/>
</dbReference>
<feature type="domain" description="DUF7137" evidence="4">
    <location>
        <begin position="114"/>
        <end position="245"/>
    </location>
</feature>
<protein>
    <recommendedName>
        <fullName evidence="4">DUF7137 domain-containing protein</fullName>
    </recommendedName>
</protein>
<feature type="signal peptide" evidence="3">
    <location>
        <begin position="1"/>
        <end position="19"/>
    </location>
</feature>
<feature type="transmembrane region" description="Helical" evidence="2">
    <location>
        <begin position="261"/>
        <end position="280"/>
    </location>
</feature>
<sequence length="281" mass="28943">MRLTALFLVGLCLLSSAVAQEPAQPASSNPVASQPVNPPASSSQPAPAATPAVSNIPQQSQQVSGSQPVGSPVMSGSVPIVTGIIATALPTASGAQNNSVAALPTSGVYGNSVYPANAVFVTPTASKSVSPLYRIDNKENVTFAWSYSNLLVRPASLTMAAVAPNGVTYTIGTMAGDATTAVWEMKDVPAASPLMMGMYKVQLYDQRGVSATPQPGWLAPCTTLTIAFYSAESYQPVTGSGYCPTCFYNAGKRVSESLGPIMMALGVACITSSMIIYGLLY</sequence>
<evidence type="ECO:0000256" key="2">
    <source>
        <dbReference type="SAM" id="Phobius"/>
    </source>
</evidence>
<keyword evidence="6" id="KW-1185">Reference proteome</keyword>
<keyword evidence="2" id="KW-1133">Transmembrane helix</keyword>
<feature type="compositionally biased region" description="Low complexity" evidence="1">
    <location>
        <begin position="27"/>
        <end position="71"/>
    </location>
</feature>
<keyword evidence="3" id="KW-0732">Signal</keyword>
<dbReference type="AlphaFoldDB" id="A0A8H7V3N8"/>
<name>A0A8H7V3N8_9FUNG</name>
<evidence type="ECO:0000259" key="4">
    <source>
        <dbReference type="Pfam" id="PF23585"/>
    </source>
</evidence>
<dbReference type="OrthoDB" id="2435509at2759"/>
<proteinExistence type="predicted"/>
<dbReference type="EMBL" id="JAEPRD010000086">
    <property type="protein sequence ID" value="KAG2200214.1"/>
    <property type="molecule type" value="Genomic_DNA"/>
</dbReference>
<dbReference type="Proteomes" id="UP000603453">
    <property type="component" value="Unassembled WGS sequence"/>
</dbReference>
<evidence type="ECO:0000313" key="5">
    <source>
        <dbReference type="EMBL" id="KAG2200214.1"/>
    </source>
</evidence>
<evidence type="ECO:0000256" key="3">
    <source>
        <dbReference type="SAM" id="SignalP"/>
    </source>
</evidence>
<keyword evidence="2" id="KW-0812">Transmembrane</keyword>
<comment type="caution">
    <text evidence="5">The sequence shown here is derived from an EMBL/GenBank/DDBJ whole genome shotgun (WGS) entry which is preliminary data.</text>
</comment>
<organism evidence="5 6">
    <name type="scientific">Mucor saturninus</name>
    <dbReference type="NCBI Taxonomy" id="64648"/>
    <lineage>
        <taxon>Eukaryota</taxon>
        <taxon>Fungi</taxon>
        <taxon>Fungi incertae sedis</taxon>
        <taxon>Mucoromycota</taxon>
        <taxon>Mucoromycotina</taxon>
        <taxon>Mucoromycetes</taxon>
        <taxon>Mucorales</taxon>
        <taxon>Mucorineae</taxon>
        <taxon>Mucoraceae</taxon>
        <taxon>Mucor</taxon>
    </lineage>
</organism>
<reference evidence="5" key="1">
    <citation type="submission" date="2020-12" db="EMBL/GenBank/DDBJ databases">
        <title>Metabolic potential, ecology and presence of endohyphal bacteria is reflected in genomic diversity of Mucoromycotina.</title>
        <authorList>
            <person name="Muszewska A."/>
            <person name="Okrasinska A."/>
            <person name="Steczkiewicz K."/>
            <person name="Drgas O."/>
            <person name="Orlowska M."/>
            <person name="Perlinska-Lenart U."/>
            <person name="Aleksandrzak-Piekarczyk T."/>
            <person name="Szatraj K."/>
            <person name="Zielenkiewicz U."/>
            <person name="Pilsyk S."/>
            <person name="Malc E."/>
            <person name="Mieczkowski P."/>
            <person name="Kruszewska J.S."/>
            <person name="Biernat P."/>
            <person name="Pawlowska J."/>
        </authorList>
    </citation>
    <scope>NUCLEOTIDE SEQUENCE</scope>
    <source>
        <strain evidence="5">WA0000017839</strain>
    </source>
</reference>
<gene>
    <name evidence="5" type="ORF">INT47_009852</name>
</gene>
<accession>A0A8H7V3N8</accession>
<feature type="region of interest" description="Disordered" evidence="1">
    <location>
        <begin position="24"/>
        <end position="71"/>
    </location>
</feature>
<dbReference type="PANTHER" id="PTHR42028:SF1">
    <property type="entry name" value="YALI0E30657P"/>
    <property type="match status" value="1"/>
</dbReference>
<keyword evidence="2" id="KW-0472">Membrane</keyword>
<dbReference type="PANTHER" id="PTHR42028">
    <property type="entry name" value="CHROMOSOME 1, WHOLE GENOME SHOTGUN SEQUENCE"/>
    <property type="match status" value="1"/>
</dbReference>
<feature type="chain" id="PRO_5034248260" description="DUF7137 domain-containing protein" evidence="3">
    <location>
        <begin position="20"/>
        <end position="281"/>
    </location>
</feature>
<dbReference type="InterPro" id="IPR055561">
    <property type="entry name" value="DUF7137"/>
</dbReference>